<comment type="caution">
    <text evidence="1">The sequence shown here is derived from an EMBL/GenBank/DDBJ whole genome shotgun (WGS) entry which is preliminary data.</text>
</comment>
<keyword evidence="2" id="KW-1185">Reference proteome</keyword>
<evidence type="ECO:0000313" key="2">
    <source>
        <dbReference type="Proteomes" id="UP001470230"/>
    </source>
</evidence>
<organism evidence="1 2">
    <name type="scientific">Tritrichomonas musculus</name>
    <dbReference type="NCBI Taxonomy" id="1915356"/>
    <lineage>
        <taxon>Eukaryota</taxon>
        <taxon>Metamonada</taxon>
        <taxon>Parabasalia</taxon>
        <taxon>Tritrichomonadida</taxon>
        <taxon>Tritrichomonadidae</taxon>
        <taxon>Tritrichomonas</taxon>
    </lineage>
</organism>
<dbReference type="Proteomes" id="UP001470230">
    <property type="component" value="Unassembled WGS sequence"/>
</dbReference>
<evidence type="ECO:0000313" key="1">
    <source>
        <dbReference type="EMBL" id="KAK8899718.1"/>
    </source>
</evidence>
<proteinExistence type="predicted"/>
<name>A0ABR2L9J9_9EUKA</name>
<sequence>MISQIHNKSDQMVQNQKQEIANSTFKIQPDNFFNEETPTELNTDSSTDLDRQLTESSEPFSTMGISSIKTLFYEVGIDHVTKDQVQNFLNRLPRIEHLDYHQSTFEIIRFLCQNPDFAILIYDSQVLNYINYSTFETVDDQIKTFVSDIVLEIITAEPEAINTFLTNFFPYFYNNLKSNDLFENGGLAIHLQLAIKFIQEIDDQNQIEAIFKRFTLFIHHGDSDVTSASLKGILYSIKYHPFLLRDSEFSSDIFIDRLVFLCSNKNKKTGPLVFIIFGHLVCNNFKYPKNTYMKICKLLITYMSLSEDTGRKDAISLIGFAFSNPSFVDSLSPNSDYSPFDQLMSSFLEAYRKFKLSEKREAVYVFANFFGFIPNEIIQRYASNELFFTDLIDTLEFDEPQVLIPLLNGLDKPLKVNPDTFTLSQKAALIDSISELTKLDDDHLARTADYIIKQLSS</sequence>
<gene>
    <name evidence="1" type="ORF">M9Y10_002040</name>
</gene>
<dbReference type="EMBL" id="JAPFFF010000001">
    <property type="protein sequence ID" value="KAK8899718.1"/>
    <property type="molecule type" value="Genomic_DNA"/>
</dbReference>
<dbReference type="SUPFAM" id="SSF48371">
    <property type="entry name" value="ARM repeat"/>
    <property type="match status" value="1"/>
</dbReference>
<dbReference type="InterPro" id="IPR011989">
    <property type="entry name" value="ARM-like"/>
</dbReference>
<reference evidence="1 2" key="1">
    <citation type="submission" date="2024-04" db="EMBL/GenBank/DDBJ databases">
        <title>Tritrichomonas musculus Genome.</title>
        <authorList>
            <person name="Alves-Ferreira E."/>
            <person name="Grigg M."/>
            <person name="Lorenzi H."/>
            <person name="Galac M."/>
        </authorList>
    </citation>
    <scope>NUCLEOTIDE SEQUENCE [LARGE SCALE GENOMIC DNA]</scope>
    <source>
        <strain evidence="1 2">EAF2021</strain>
    </source>
</reference>
<dbReference type="InterPro" id="IPR016024">
    <property type="entry name" value="ARM-type_fold"/>
</dbReference>
<dbReference type="Gene3D" id="1.25.10.10">
    <property type="entry name" value="Leucine-rich Repeat Variant"/>
    <property type="match status" value="1"/>
</dbReference>
<protein>
    <submittedName>
        <fullName evidence="1">Uncharacterized protein</fullName>
    </submittedName>
</protein>
<accession>A0ABR2L9J9</accession>